<gene>
    <name evidence="2" type="ORF">Anas_08976</name>
</gene>
<dbReference type="GO" id="GO:0005789">
    <property type="term" value="C:endoplasmic reticulum membrane"/>
    <property type="evidence" value="ECO:0007669"/>
    <property type="project" value="TreeGrafter"/>
</dbReference>
<dbReference type="Proteomes" id="UP000326759">
    <property type="component" value="Unassembled WGS sequence"/>
</dbReference>
<keyword evidence="3" id="KW-1185">Reference proteome</keyword>
<evidence type="ECO:0000313" key="3">
    <source>
        <dbReference type="Proteomes" id="UP000326759"/>
    </source>
</evidence>
<dbReference type="InterPro" id="IPR029063">
    <property type="entry name" value="SAM-dependent_MTases_sf"/>
</dbReference>
<keyword evidence="1" id="KW-1133">Transmembrane helix</keyword>
<feature type="transmembrane region" description="Helical" evidence="1">
    <location>
        <begin position="12"/>
        <end position="36"/>
    </location>
</feature>
<proteinExistence type="predicted"/>
<dbReference type="OrthoDB" id="6352510at2759"/>
<dbReference type="GO" id="GO:0016197">
    <property type="term" value="P:endosomal transport"/>
    <property type="evidence" value="ECO:0007669"/>
    <property type="project" value="TreeGrafter"/>
</dbReference>
<evidence type="ECO:0000313" key="2">
    <source>
        <dbReference type="EMBL" id="KAB7500942.1"/>
    </source>
</evidence>
<dbReference type="PANTHER" id="PTHR34009">
    <property type="entry name" value="PROTEIN STAR"/>
    <property type="match status" value="1"/>
</dbReference>
<evidence type="ECO:0000256" key="1">
    <source>
        <dbReference type="SAM" id="Phobius"/>
    </source>
</evidence>
<comment type="caution">
    <text evidence="2">The sequence shown here is derived from an EMBL/GenBank/DDBJ whole genome shotgun (WGS) entry which is preliminary data.</text>
</comment>
<name>A0A5N5T3K8_9CRUS</name>
<keyword evidence="1" id="KW-0472">Membrane</keyword>
<dbReference type="GO" id="GO:0005794">
    <property type="term" value="C:Golgi apparatus"/>
    <property type="evidence" value="ECO:0007669"/>
    <property type="project" value="TreeGrafter"/>
</dbReference>
<dbReference type="GO" id="GO:0006888">
    <property type="term" value="P:endoplasmic reticulum to Golgi vesicle-mediated transport"/>
    <property type="evidence" value="ECO:0007669"/>
    <property type="project" value="TreeGrafter"/>
</dbReference>
<dbReference type="InterPro" id="IPR053202">
    <property type="entry name" value="EGF_Rcpt_Signaling_Reg"/>
</dbReference>
<dbReference type="AlphaFoldDB" id="A0A5N5T3K8"/>
<organism evidence="2 3">
    <name type="scientific">Armadillidium nasatum</name>
    <dbReference type="NCBI Taxonomy" id="96803"/>
    <lineage>
        <taxon>Eukaryota</taxon>
        <taxon>Metazoa</taxon>
        <taxon>Ecdysozoa</taxon>
        <taxon>Arthropoda</taxon>
        <taxon>Crustacea</taxon>
        <taxon>Multicrustacea</taxon>
        <taxon>Malacostraca</taxon>
        <taxon>Eumalacostraca</taxon>
        <taxon>Peracarida</taxon>
        <taxon>Isopoda</taxon>
        <taxon>Oniscidea</taxon>
        <taxon>Crinocheta</taxon>
        <taxon>Armadillidiidae</taxon>
        <taxon>Armadillidium</taxon>
    </lineage>
</organism>
<dbReference type="PANTHER" id="PTHR34009:SF2">
    <property type="entry name" value="PROTEIN STAR"/>
    <property type="match status" value="1"/>
</dbReference>
<dbReference type="EMBL" id="SEYY01012176">
    <property type="protein sequence ID" value="KAB7500942.1"/>
    <property type="molecule type" value="Genomic_DNA"/>
</dbReference>
<accession>A0A5N5T3K8</accession>
<dbReference type="GO" id="GO:0005886">
    <property type="term" value="C:plasma membrane"/>
    <property type="evidence" value="ECO:0007669"/>
    <property type="project" value="TreeGrafter"/>
</dbReference>
<protein>
    <recommendedName>
        <fullName evidence="4">Methyltransferase FkbM domain-containing protein</fullName>
    </recommendedName>
</protein>
<keyword evidence="1" id="KW-0812">Transmembrane</keyword>
<dbReference type="Gene3D" id="3.40.50.150">
    <property type="entry name" value="Vaccinia Virus protein VP39"/>
    <property type="match status" value="1"/>
</dbReference>
<dbReference type="GO" id="GO:0031902">
    <property type="term" value="C:late endosome membrane"/>
    <property type="evidence" value="ECO:0007669"/>
    <property type="project" value="TreeGrafter"/>
</dbReference>
<reference evidence="2 3" key="1">
    <citation type="journal article" date="2019" name="PLoS Biol.">
        <title>Sex chromosomes control vertical transmission of feminizing Wolbachia symbionts in an isopod.</title>
        <authorList>
            <person name="Becking T."/>
            <person name="Chebbi M.A."/>
            <person name="Giraud I."/>
            <person name="Moumen B."/>
            <person name="Laverre T."/>
            <person name="Caubet Y."/>
            <person name="Peccoud J."/>
            <person name="Gilbert C."/>
            <person name="Cordaux R."/>
        </authorList>
    </citation>
    <scope>NUCLEOTIDE SEQUENCE [LARGE SCALE GENOMIC DNA]</scope>
    <source>
        <strain evidence="2">ANa2</strain>
        <tissue evidence="2">Whole body excluding digestive tract and cuticle</tissue>
    </source>
</reference>
<sequence>MGLEKNKVNRALGLILITLIVGFAAIILLQITSVFLGPSKSACTKKVCLSKFLEGPPAFNDENLRRYITSNFFYKPPGGGGGEGANFKENVGFNNELEATKNYILEFFKRKKNGAFAVLGAGDGEFQDLTIPLEKDFEWSGLLVEPNPELFQRLKGKGRNVLLSKNCVSPFAYPALTTLGHPKIDIGDSEDKKFNKLRATKIKQLFEDDLDIVDLQIQCIPLENLLYAAGLEKNLDLLVLDMNGSDLDVLINVKLDILPDIQVSHPLLPLHPSRHGSGSSKWELNWIGRGKLFFG</sequence>
<evidence type="ECO:0008006" key="4">
    <source>
        <dbReference type="Google" id="ProtNLM"/>
    </source>
</evidence>